<dbReference type="PANTHER" id="PTHR45566:SF1">
    <property type="entry name" value="HTH-TYPE TRANSCRIPTIONAL REGULATOR YHJB-RELATED"/>
    <property type="match status" value="1"/>
</dbReference>
<dbReference type="PATRIC" id="fig|582515.4.peg.1811"/>
<feature type="modified residue" description="4-aspartylphosphate" evidence="1">
    <location>
        <position position="63"/>
    </location>
</feature>
<dbReference type="Pfam" id="PF00072">
    <property type="entry name" value="Response_reg"/>
    <property type="match status" value="1"/>
</dbReference>
<dbReference type="PROSITE" id="PS50110">
    <property type="entry name" value="RESPONSE_REGULATORY"/>
    <property type="match status" value="1"/>
</dbReference>
<dbReference type="RefSeq" id="WP_022606327.1">
    <property type="nucleotide sequence ID" value="NZ_ASSJ01000041.1"/>
</dbReference>
<keyword evidence="1" id="KW-0597">Phosphoprotein</keyword>
<dbReference type="InParanoid" id="U5DJ88"/>
<proteinExistence type="predicted"/>
<keyword evidence="4" id="KW-1185">Reference proteome</keyword>
<feature type="domain" description="Response regulatory" evidence="2">
    <location>
        <begin position="12"/>
        <end position="139"/>
    </location>
</feature>
<protein>
    <submittedName>
        <fullName evidence="3">Response regulator receiver protein</fullName>
    </submittedName>
</protein>
<reference evidence="3 4" key="1">
    <citation type="submission" date="2013-05" db="EMBL/GenBank/DDBJ databases">
        <title>Draft genome sequence of Rubidibacter lacunae KORDI 51-2.</title>
        <authorList>
            <person name="Choi D.H."/>
            <person name="Noh J.H."/>
            <person name="Kwon K.-K."/>
            <person name="Lee J.-H."/>
            <person name="Ryu J.-Y."/>
        </authorList>
    </citation>
    <scope>NUCLEOTIDE SEQUENCE [LARGE SCALE GENOMIC DNA]</scope>
    <source>
        <strain evidence="3 4">KORDI 51-2</strain>
    </source>
</reference>
<evidence type="ECO:0000313" key="3">
    <source>
        <dbReference type="EMBL" id="ERN41756.1"/>
    </source>
</evidence>
<dbReference type="Proteomes" id="UP000016960">
    <property type="component" value="Unassembled WGS sequence"/>
</dbReference>
<dbReference type="InterPro" id="IPR011006">
    <property type="entry name" value="CheY-like_superfamily"/>
</dbReference>
<sequence length="229" mass="25565">MSNDAIAPTTLDILVVDDHEMMLDGTVGALQAAYPDATLRRAQTTTAAREQLTAAEPNLAVVDLSLPKTPDDTSQVDNGLELLRSLLQDFPQLNLAVQSTYVKVLVRLKHEIDAHQGGFTVIDKSLSKDDMLLRIGWALQGLTHTKDIRAMQAGLEVKPEWLDVLTFAFQEGLQDKAIAARMHVSERLVRHYWTKLQDALDIYPEDSKKDGKNLRIITEIRAREEGLIN</sequence>
<dbReference type="SUPFAM" id="SSF52172">
    <property type="entry name" value="CheY-like"/>
    <property type="match status" value="1"/>
</dbReference>
<comment type="caution">
    <text evidence="3">The sequence shown here is derived from an EMBL/GenBank/DDBJ whole genome shotgun (WGS) entry which is preliminary data.</text>
</comment>
<dbReference type="AlphaFoldDB" id="U5DJ88"/>
<evidence type="ECO:0000313" key="4">
    <source>
        <dbReference type="Proteomes" id="UP000016960"/>
    </source>
</evidence>
<evidence type="ECO:0000256" key="1">
    <source>
        <dbReference type="PROSITE-ProRule" id="PRU00169"/>
    </source>
</evidence>
<dbReference type="OrthoDB" id="495017at2"/>
<dbReference type="eggNOG" id="COG2197">
    <property type="taxonomic scope" value="Bacteria"/>
</dbReference>
<dbReference type="GO" id="GO:0000160">
    <property type="term" value="P:phosphorelay signal transduction system"/>
    <property type="evidence" value="ECO:0007669"/>
    <property type="project" value="InterPro"/>
</dbReference>
<accession>U5DJ88</accession>
<dbReference type="InterPro" id="IPR001789">
    <property type="entry name" value="Sig_transdc_resp-reg_receiver"/>
</dbReference>
<organism evidence="3 4">
    <name type="scientific">Rubidibacter lacunae KORDI 51-2</name>
    <dbReference type="NCBI Taxonomy" id="582515"/>
    <lineage>
        <taxon>Bacteria</taxon>
        <taxon>Bacillati</taxon>
        <taxon>Cyanobacteriota</taxon>
        <taxon>Cyanophyceae</taxon>
        <taxon>Oscillatoriophycideae</taxon>
        <taxon>Chroococcales</taxon>
        <taxon>Aphanothecaceae</taxon>
        <taxon>Rubidibacter</taxon>
    </lineage>
</organism>
<dbReference type="Gene3D" id="3.40.50.2300">
    <property type="match status" value="1"/>
</dbReference>
<gene>
    <name evidence="3" type="ORF">KR51_00016050</name>
</gene>
<evidence type="ECO:0000259" key="2">
    <source>
        <dbReference type="PROSITE" id="PS50110"/>
    </source>
</evidence>
<dbReference type="InterPro" id="IPR051015">
    <property type="entry name" value="EvgA-like"/>
</dbReference>
<dbReference type="EMBL" id="ASSJ01000041">
    <property type="protein sequence ID" value="ERN41756.1"/>
    <property type="molecule type" value="Genomic_DNA"/>
</dbReference>
<dbReference type="PANTHER" id="PTHR45566">
    <property type="entry name" value="HTH-TYPE TRANSCRIPTIONAL REGULATOR YHJB-RELATED"/>
    <property type="match status" value="1"/>
</dbReference>
<name>U5DJ88_9CHRO</name>
<dbReference type="STRING" id="582515.KR51_00016050"/>